<feature type="region of interest" description="Disordered" evidence="1">
    <location>
        <begin position="52"/>
        <end position="127"/>
    </location>
</feature>
<evidence type="ECO:0000313" key="2">
    <source>
        <dbReference type="EnsemblPlants" id="PGSC0003DMT400089637"/>
    </source>
</evidence>
<protein>
    <submittedName>
        <fullName evidence="2">'chromo' domain containing protein</fullName>
    </submittedName>
</protein>
<dbReference type="Proteomes" id="UP000011115">
    <property type="component" value="Unassembled WGS sequence"/>
</dbReference>
<dbReference type="HOGENOM" id="CLU_1974499_0_0_1"/>
<dbReference type="AlphaFoldDB" id="M1DIK6"/>
<feature type="compositionally biased region" description="Basic and acidic residues" evidence="1">
    <location>
        <begin position="75"/>
        <end position="84"/>
    </location>
</feature>
<keyword evidence="3" id="KW-1185">Reference proteome</keyword>
<organism evidence="2 3">
    <name type="scientific">Solanum tuberosum</name>
    <name type="common">Potato</name>
    <dbReference type="NCBI Taxonomy" id="4113"/>
    <lineage>
        <taxon>Eukaryota</taxon>
        <taxon>Viridiplantae</taxon>
        <taxon>Streptophyta</taxon>
        <taxon>Embryophyta</taxon>
        <taxon>Tracheophyta</taxon>
        <taxon>Spermatophyta</taxon>
        <taxon>Magnoliopsida</taxon>
        <taxon>eudicotyledons</taxon>
        <taxon>Gunneridae</taxon>
        <taxon>Pentapetalae</taxon>
        <taxon>asterids</taxon>
        <taxon>lamiids</taxon>
        <taxon>Solanales</taxon>
        <taxon>Solanaceae</taxon>
        <taxon>Solanoideae</taxon>
        <taxon>Solaneae</taxon>
        <taxon>Solanum</taxon>
    </lineage>
</organism>
<feature type="compositionally biased region" description="Basic and acidic residues" evidence="1">
    <location>
        <begin position="108"/>
        <end position="127"/>
    </location>
</feature>
<name>M1DIK6_SOLTU</name>
<evidence type="ECO:0000256" key="1">
    <source>
        <dbReference type="SAM" id="MobiDB-lite"/>
    </source>
</evidence>
<dbReference type="InParanoid" id="M1DIK6"/>
<dbReference type="EnsemblPlants" id="PGSC0003DMT400089637">
    <property type="protein sequence ID" value="PGSC0003DMT400089637"/>
    <property type="gene ID" value="PGSC0003DMG400039208"/>
</dbReference>
<reference evidence="2" key="2">
    <citation type="submission" date="2015-06" db="UniProtKB">
        <authorList>
            <consortium name="EnsemblPlants"/>
        </authorList>
    </citation>
    <scope>IDENTIFICATION</scope>
    <source>
        <strain evidence="2">DM1-3 516 R44</strain>
    </source>
</reference>
<proteinExistence type="predicted"/>
<accession>M1DIK6</accession>
<reference evidence="3" key="1">
    <citation type="journal article" date="2011" name="Nature">
        <title>Genome sequence and analysis of the tuber crop potato.</title>
        <authorList>
            <consortium name="The Potato Genome Sequencing Consortium"/>
        </authorList>
    </citation>
    <scope>NUCLEOTIDE SEQUENCE [LARGE SCALE GENOMIC DNA]</scope>
    <source>
        <strain evidence="3">cv. DM1-3 516 R44</strain>
    </source>
</reference>
<sequence>MELKPKLLAYQNVVPDPMFMPERGNRSHIYTKTWQPIQMVNTRFSGFRPIAPVNAPVEESAARGRGRSRGAKRNKTAEKNEEANARASPSTFGDSPKGFTPPFVPVREALKEKDKKDDERSSWRFTE</sequence>
<evidence type="ECO:0000313" key="3">
    <source>
        <dbReference type="Proteomes" id="UP000011115"/>
    </source>
</evidence>
<feature type="compositionally biased region" description="Basic residues" evidence="1">
    <location>
        <begin position="64"/>
        <end position="74"/>
    </location>
</feature>
<dbReference type="Gramene" id="PGSC0003DMT400089637">
    <property type="protein sequence ID" value="PGSC0003DMT400089637"/>
    <property type="gene ID" value="PGSC0003DMG400039208"/>
</dbReference>
<dbReference type="PaxDb" id="4113-PGSC0003DMT400089637"/>